<comment type="caution">
    <text evidence="2">The sequence shown here is derived from an EMBL/GenBank/DDBJ whole genome shotgun (WGS) entry which is preliminary data.</text>
</comment>
<sequence length="214" mass="24658">MKLRIEPLARTIGRGPAAHRADTAPPSVFEGGMVRLQVALEPQWRSNWCWSSVTCAIATYYGDTSWQQDSLAWHILCRDQVRPNCAPPAALLEAERYNQPAPLERTLRYVNCLAGWSSGRPPFRRLIRELDSGRPMAVAIRWRSGTQHYVLLDGYCRHRRLVYGADPQGSRFEACFDDFPLHYRHGGEWMETYWTHNPYSARAGYRGEAQYEQL</sequence>
<name>A0ABN9JDZ4_9RALS</name>
<evidence type="ECO:0000313" key="3">
    <source>
        <dbReference type="Proteomes" id="UP001189813"/>
    </source>
</evidence>
<protein>
    <recommendedName>
        <fullName evidence="1">Peptidase C39-like domain-containing protein</fullName>
    </recommendedName>
</protein>
<keyword evidence="3" id="KW-1185">Reference proteome</keyword>
<gene>
    <name evidence="2" type="ORF">LMG19083_04762</name>
</gene>
<dbReference type="EMBL" id="CATZBU010000021">
    <property type="protein sequence ID" value="CAJ0808733.1"/>
    <property type="molecule type" value="Genomic_DNA"/>
</dbReference>
<proteinExistence type="predicted"/>
<feature type="domain" description="Peptidase C39-like" evidence="1">
    <location>
        <begin position="36"/>
        <end position="167"/>
    </location>
</feature>
<dbReference type="Proteomes" id="UP001189813">
    <property type="component" value="Unassembled WGS sequence"/>
</dbReference>
<accession>A0ABN9JDZ4</accession>
<dbReference type="RefSeq" id="WP_316669283.1">
    <property type="nucleotide sequence ID" value="NZ_CATZBU010000021.1"/>
</dbReference>
<evidence type="ECO:0000259" key="1">
    <source>
        <dbReference type="Pfam" id="PF13529"/>
    </source>
</evidence>
<organism evidence="2 3">
    <name type="scientific">Ralstonia psammae</name>
    <dbReference type="NCBI Taxonomy" id="3058598"/>
    <lineage>
        <taxon>Bacteria</taxon>
        <taxon>Pseudomonadati</taxon>
        <taxon>Pseudomonadota</taxon>
        <taxon>Betaproteobacteria</taxon>
        <taxon>Burkholderiales</taxon>
        <taxon>Burkholderiaceae</taxon>
        <taxon>Ralstonia</taxon>
    </lineage>
</organism>
<dbReference type="InterPro" id="IPR039564">
    <property type="entry name" value="Peptidase_C39-like"/>
</dbReference>
<reference evidence="2 3" key="1">
    <citation type="submission" date="2023-07" db="EMBL/GenBank/DDBJ databases">
        <authorList>
            <person name="Peeters C."/>
        </authorList>
    </citation>
    <scope>NUCLEOTIDE SEQUENCE [LARGE SCALE GENOMIC DNA]</scope>
    <source>
        <strain evidence="2 3">LMG 19083</strain>
    </source>
</reference>
<evidence type="ECO:0000313" key="2">
    <source>
        <dbReference type="EMBL" id="CAJ0808733.1"/>
    </source>
</evidence>
<dbReference type="Pfam" id="PF13529">
    <property type="entry name" value="Peptidase_C39_2"/>
    <property type="match status" value="1"/>
</dbReference>